<feature type="transmembrane region" description="Helical" evidence="6">
    <location>
        <begin position="12"/>
        <end position="32"/>
    </location>
</feature>
<evidence type="ECO:0000256" key="5">
    <source>
        <dbReference type="ARBA" id="ARBA00023136"/>
    </source>
</evidence>
<feature type="transmembrane region" description="Helical" evidence="6">
    <location>
        <begin position="354"/>
        <end position="375"/>
    </location>
</feature>
<reference evidence="7" key="1">
    <citation type="submission" date="2023-02" db="EMBL/GenBank/DDBJ databases">
        <title>Streptococcus sp. Genome Sequencing and Assembly.</title>
        <authorList>
            <person name="Shore S.M."/>
            <person name="Nicholson T.L."/>
        </authorList>
    </citation>
    <scope>NUCLEOTIDE SEQUENCE</scope>
    <source>
        <strain evidence="7">29887</strain>
    </source>
</reference>
<feature type="transmembrane region" description="Helical" evidence="6">
    <location>
        <begin position="318"/>
        <end position="342"/>
    </location>
</feature>
<dbReference type="PANTHER" id="PTHR30250:SF11">
    <property type="entry name" value="O-ANTIGEN TRANSPORTER-RELATED"/>
    <property type="match status" value="1"/>
</dbReference>
<dbReference type="InterPro" id="IPR050833">
    <property type="entry name" value="Poly_Biosynth_Transport"/>
</dbReference>
<evidence type="ECO:0000256" key="6">
    <source>
        <dbReference type="SAM" id="Phobius"/>
    </source>
</evidence>
<dbReference type="PANTHER" id="PTHR30250">
    <property type="entry name" value="PST FAMILY PREDICTED COLANIC ACID TRANSPORTER"/>
    <property type="match status" value="1"/>
</dbReference>
<feature type="transmembrane region" description="Helical" evidence="6">
    <location>
        <begin position="381"/>
        <end position="402"/>
    </location>
</feature>
<dbReference type="AlphaFoldDB" id="A0AA96VND3"/>
<keyword evidence="3 6" id="KW-0812">Transmembrane</keyword>
<proteinExistence type="predicted"/>
<dbReference type="GO" id="GO:0005886">
    <property type="term" value="C:plasma membrane"/>
    <property type="evidence" value="ECO:0007669"/>
    <property type="project" value="UniProtKB-SubCell"/>
</dbReference>
<dbReference type="EMBL" id="CP118735">
    <property type="protein sequence ID" value="WNY51751.1"/>
    <property type="molecule type" value="Genomic_DNA"/>
</dbReference>
<dbReference type="KEGG" id="sins:PW252_03665"/>
<feature type="transmembrane region" description="Helical" evidence="6">
    <location>
        <begin position="117"/>
        <end position="136"/>
    </location>
</feature>
<name>A0AA96VND3_9STRE</name>
<feature type="transmembrane region" description="Helical" evidence="6">
    <location>
        <begin position="287"/>
        <end position="306"/>
    </location>
</feature>
<evidence type="ECO:0000256" key="2">
    <source>
        <dbReference type="ARBA" id="ARBA00022475"/>
    </source>
</evidence>
<feature type="transmembrane region" description="Helical" evidence="6">
    <location>
        <begin position="82"/>
        <end position="105"/>
    </location>
</feature>
<evidence type="ECO:0000256" key="1">
    <source>
        <dbReference type="ARBA" id="ARBA00004651"/>
    </source>
</evidence>
<sequence>MVKSSLFKNTVLLYLLKFSTVFFSMITIPLQARVLGVSYYGELGIATALMTYFTLFIDFGFTISATGLVSKNRNNPIYITELFWSVSVIKLLISVVSIIFLWIYLILLRVESSFYPLYIWFLIAILINGFLPDFVFRGLEKMQSFTYRTIFIRLIFTLLLFIFLKTKEDLNLIPVATLIGNALALVWALIDLNRIVNVFKYFRFNFKLISEIFLDSVQFFISRIVSVIYSSAGIFILGVLDPSKVEVGYYSFAFRIAQMVFSIYSPIADSLYPYLIRTKDLNIIYKILKITIPALIIISIICFIFIKELTVLIFGIEYIGAIDIIISLIPSMILMFPNYLLGFPALSAINREKYANISIFLSFTVYVLLLLVLWICHRINPISLGYLFSLTTIIEVIFRALIIKKYS</sequence>
<evidence type="ECO:0000256" key="4">
    <source>
        <dbReference type="ARBA" id="ARBA00022989"/>
    </source>
</evidence>
<feature type="transmembrane region" description="Helical" evidence="6">
    <location>
        <begin position="170"/>
        <end position="192"/>
    </location>
</feature>
<feature type="transmembrane region" description="Helical" evidence="6">
    <location>
        <begin position="145"/>
        <end position="164"/>
    </location>
</feature>
<accession>A0AA96VND3</accession>
<feature type="transmembrane region" description="Helical" evidence="6">
    <location>
        <begin position="212"/>
        <end position="240"/>
    </location>
</feature>
<dbReference type="RefSeq" id="WP_248043708.1">
    <property type="nucleotide sequence ID" value="NZ_CP118735.1"/>
</dbReference>
<feature type="transmembrane region" description="Helical" evidence="6">
    <location>
        <begin position="252"/>
        <end position="275"/>
    </location>
</feature>
<feature type="transmembrane region" description="Helical" evidence="6">
    <location>
        <begin position="44"/>
        <end position="70"/>
    </location>
</feature>
<comment type="subcellular location">
    <subcellularLocation>
        <location evidence="1">Cell membrane</location>
        <topology evidence="1">Multi-pass membrane protein</topology>
    </subcellularLocation>
</comment>
<protein>
    <submittedName>
        <fullName evidence="7">Oligosaccharide flippase family protein</fullName>
    </submittedName>
</protein>
<dbReference type="InterPro" id="IPR002797">
    <property type="entry name" value="Polysacc_synth"/>
</dbReference>
<dbReference type="Pfam" id="PF01943">
    <property type="entry name" value="Polysacc_synt"/>
    <property type="match status" value="1"/>
</dbReference>
<evidence type="ECO:0000256" key="3">
    <source>
        <dbReference type="ARBA" id="ARBA00022692"/>
    </source>
</evidence>
<keyword evidence="4 6" id="KW-1133">Transmembrane helix</keyword>
<organism evidence="7">
    <name type="scientific">Streptococcus iners</name>
    <dbReference type="NCBI Taxonomy" id="3028084"/>
    <lineage>
        <taxon>Bacteria</taxon>
        <taxon>Bacillati</taxon>
        <taxon>Bacillota</taxon>
        <taxon>Bacilli</taxon>
        <taxon>Lactobacillales</taxon>
        <taxon>Streptococcaceae</taxon>
        <taxon>Streptococcus</taxon>
    </lineage>
</organism>
<keyword evidence="2" id="KW-1003">Cell membrane</keyword>
<gene>
    <name evidence="7" type="ORF">PW252_03665</name>
</gene>
<evidence type="ECO:0000313" key="7">
    <source>
        <dbReference type="EMBL" id="WNY51751.1"/>
    </source>
</evidence>
<keyword evidence="5 6" id="KW-0472">Membrane</keyword>